<evidence type="ECO:0000256" key="2">
    <source>
        <dbReference type="ARBA" id="ARBA00023125"/>
    </source>
</evidence>
<feature type="DNA-binding region" description="H-T-H motif" evidence="4">
    <location>
        <begin position="30"/>
        <end position="49"/>
    </location>
</feature>
<keyword evidence="3" id="KW-0804">Transcription</keyword>
<evidence type="ECO:0000313" key="6">
    <source>
        <dbReference type="EMBL" id="SES98055.1"/>
    </source>
</evidence>
<dbReference type="InterPro" id="IPR050624">
    <property type="entry name" value="HTH-type_Tx_Regulator"/>
</dbReference>
<dbReference type="Proteomes" id="UP000199568">
    <property type="component" value="Unassembled WGS sequence"/>
</dbReference>
<dbReference type="PANTHER" id="PTHR43479:SF11">
    <property type="entry name" value="ACREF_ENVCD OPERON REPRESSOR-RELATED"/>
    <property type="match status" value="1"/>
</dbReference>
<feature type="domain" description="HTH tetR-type" evidence="5">
    <location>
        <begin position="7"/>
        <end position="67"/>
    </location>
</feature>
<evidence type="ECO:0000256" key="4">
    <source>
        <dbReference type="PROSITE-ProRule" id="PRU00335"/>
    </source>
</evidence>
<keyword evidence="2 4" id="KW-0238">DNA-binding</keyword>
<keyword evidence="7" id="KW-1185">Reference proteome</keyword>
<dbReference type="AlphaFoldDB" id="A0A1I0AUK1"/>
<evidence type="ECO:0000259" key="5">
    <source>
        <dbReference type="PROSITE" id="PS50977"/>
    </source>
</evidence>
<reference evidence="6 7" key="1">
    <citation type="submission" date="2016-10" db="EMBL/GenBank/DDBJ databases">
        <authorList>
            <person name="de Groot N.N."/>
        </authorList>
    </citation>
    <scope>NUCLEOTIDE SEQUENCE [LARGE SCALE GENOMIC DNA]</scope>
    <source>
        <strain evidence="6 7">DSM 18979</strain>
    </source>
</reference>
<name>A0A1I0AUK1_9FIRM</name>
<dbReference type="GO" id="GO:0003677">
    <property type="term" value="F:DNA binding"/>
    <property type="evidence" value="ECO:0007669"/>
    <property type="project" value="UniProtKB-UniRule"/>
</dbReference>
<sequence>MAKTDGDITKERILQVAEELFAEKGFDGTGVDKIAKSAGINKGSIYYHFKDKNHIIESLFEKIMDEIAEHINSASNAGEVDHNKLSLEDKIRSEIRYMDQKKKIISVLFMETLKSGNPTDSLIRCMEIIVKKELNSTLKIDKLENLSEDEFQKYMIHEFFTGIIPVISLITLKDKWCKYFNYDEDKLLEHFMEAFINTHIKSHADL</sequence>
<dbReference type="Pfam" id="PF00440">
    <property type="entry name" value="TetR_N"/>
    <property type="match status" value="1"/>
</dbReference>
<dbReference type="PROSITE" id="PS50977">
    <property type="entry name" value="HTH_TETR_2"/>
    <property type="match status" value="1"/>
</dbReference>
<evidence type="ECO:0000256" key="1">
    <source>
        <dbReference type="ARBA" id="ARBA00023015"/>
    </source>
</evidence>
<dbReference type="EMBL" id="FOHU01000003">
    <property type="protein sequence ID" value="SES98055.1"/>
    <property type="molecule type" value="Genomic_DNA"/>
</dbReference>
<organism evidence="6 7">
    <name type="scientific">Natronincola peptidivorans</name>
    <dbReference type="NCBI Taxonomy" id="426128"/>
    <lineage>
        <taxon>Bacteria</taxon>
        <taxon>Bacillati</taxon>
        <taxon>Bacillota</taxon>
        <taxon>Clostridia</taxon>
        <taxon>Peptostreptococcales</taxon>
        <taxon>Natronincolaceae</taxon>
        <taxon>Natronincola</taxon>
    </lineage>
</organism>
<dbReference type="PANTHER" id="PTHR43479">
    <property type="entry name" value="ACREF/ENVCD OPERON REPRESSOR-RELATED"/>
    <property type="match status" value="1"/>
</dbReference>
<dbReference type="Gene3D" id="1.10.357.10">
    <property type="entry name" value="Tetracycline Repressor, domain 2"/>
    <property type="match status" value="1"/>
</dbReference>
<dbReference type="FunFam" id="1.10.10.60:FF:000141">
    <property type="entry name" value="TetR family transcriptional regulator"/>
    <property type="match status" value="1"/>
</dbReference>
<dbReference type="SUPFAM" id="SSF46689">
    <property type="entry name" value="Homeodomain-like"/>
    <property type="match status" value="1"/>
</dbReference>
<dbReference type="InterPro" id="IPR009057">
    <property type="entry name" value="Homeodomain-like_sf"/>
</dbReference>
<dbReference type="RefSeq" id="WP_170834696.1">
    <property type="nucleotide sequence ID" value="NZ_FOHU01000003.1"/>
</dbReference>
<dbReference type="GO" id="GO:0045892">
    <property type="term" value="P:negative regulation of DNA-templated transcription"/>
    <property type="evidence" value="ECO:0007669"/>
    <property type="project" value="UniProtKB-ARBA"/>
</dbReference>
<evidence type="ECO:0000256" key="3">
    <source>
        <dbReference type="ARBA" id="ARBA00023163"/>
    </source>
</evidence>
<evidence type="ECO:0000313" key="7">
    <source>
        <dbReference type="Proteomes" id="UP000199568"/>
    </source>
</evidence>
<keyword evidence="1" id="KW-0805">Transcription regulation</keyword>
<proteinExistence type="predicted"/>
<dbReference type="STRING" id="426128.SAMN05660297_01085"/>
<gene>
    <name evidence="6" type="ORF">SAMN05660297_01085</name>
</gene>
<protein>
    <submittedName>
        <fullName evidence="6">Transcriptional regulator, TetR family</fullName>
    </submittedName>
</protein>
<dbReference type="InterPro" id="IPR001647">
    <property type="entry name" value="HTH_TetR"/>
</dbReference>
<dbReference type="PRINTS" id="PR00455">
    <property type="entry name" value="HTHTETR"/>
</dbReference>
<accession>A0A1I0AUK1</accession>